<organism evidence="1 2">
    <name type="scientific">Streblomastix strix</name>
    <dbReference type="NCBI Taxonomy" id="222440"/>
    <lineage>
        <taxon>Eukaryota</taxon>
        <taxon>Metamonada</taxon>
        <taxon>Preaxostyla</taxon>
        <taxon>Oxymonadida</taxon>
        <taxon>Streblomastigidae</taxon>
        <taxon>Streblomastix</taxon>
    </lineage>
</organism>
<feature type="non-terminal residue" evidence="1">
    <location>
        <position position="119"/>
    </location>
</feature>
<comment type="caution">
    <text evidence="1">The sequence shown here is derived from an EMBL/GenBank/DDBJ whole genome shotgun (WGS) entry which is preliminary data.</text>
</comment>
<name>A0A5J4QDF4_9EUKA</name>
<accession>A0A5J4QDF4</accession>
<dbReference type="AlphaFoldDB" id="A0A5J4QDF4"/>
<dbReference type="EMBL" id="SNRW01045676">
    <property type="protein sequence ID" value="KAA6320026.1"/>
    <property type="molecule type" value="Genomic_DNA"/>
</dbReference>
<evidence type="ECO:0000313" key="2">
    <source>
        <dbReference type="Proteomes" id="UP000324800"/>
    </source>
</evidence>
<protein>
    <submittedName>
        <fullName evidence="1">Uncharacterized protein</fullName>
    </submittedName>
</protein>
<proteinExistence type="predicted"/>
<sequence length="119" mass="13888">MLPDDPKLKGSRVNALFKSAERQWDQRQLFQLGCSFNQLIFEQRYWVALAGSISNCKERHSEQRRDRNYEFAVRNPIAGKGKSQNQKISQVGTIINLETKNETNVKLKRELVPRTKPRN</sequence>
<evidence type="ECO:0000313" key="1">
    <source>
        <dbReference type="EMBL" id="KAA6320026.1"/>
    </source>
</evidence>
<reference evidence="1 2" key="1">
    <citation type="submission" date="2019-03" db="EMBL/GenBank/DDBJ databases">
        <title>Single cell metagenomics reveals metabolic interactions within the superorganism composed of flagellate Streblomastix strix and complex community of Bacteroidetes bacteria on its surface.</title>
        <authorList>
            <person name="Treitli S.C."/>
            <person name="Kolisko M."/>
            <person name="Husnik F."/>
            <person name="Keeling P."/>
            <person name="Hampl V."/>
        </authorList>
    </citation>
    <scope>NUCLEOTIDE SEQUENCE [LARGE SCALE GENOMIC DNA]</scope>
    <source>
        <strain evidence="1">ST1C</strain>
    </source>
</reference>
<gene>
    <name evidence="1" type="ORF">EZS28_054743</name>
</gene>
<dbReference type="Proteomes" id="UP000324800">
    <property type="component" value="Unassembled WGS sequence"/>
</dbReference>